<evidence type="ECO:0000313" key="3">
    <source>
        <dbReference type="Proteomes" id="UP001223079"/>
    </source>
</evidence>
<keyword evidence="3" id="KW-1185">Reference proteome</keyword>
<name>A0ABT9YR34_9STRE</name>
<dbReference type="EMBL" id="JAUSTM010000002">
    <property type="protein sequence ID" value="MDQ0221763.1"/>
    <property type="molecule type" value="Genomic_DNA"/>
</dbReference>
<feature type="transmembrane region" description="Helical" evidence="1">
    <location>
        <begin position="102"/>
        <end position="118"/>
    </location>
</feature>
<comment type="caution">
    <text evidence="2">The sequence shown here is derived from an EMBL/GenBank/DDBJ whole genome shotgun (WGS) entry which is preliminary data.</text>
</comment>
<keyword evidence="1" id="KW-1133">Transmembrane helix</keyword>
<dbReference type="Pfam" id="PF04304">
    <property type="entry name" value="DUF454"/>
    <property type="match status" value="1"/>
</dbReference>
<keyword evidence="1" id="KW-0472">Membrane</keyword>
<evidence type="ECO:0000313" key="2">
    <source>
        <dbReference type="EMBL" id="MDQ0221763.1"/>
    </source>
</evidence>
<gene>
    <name evidence="2" type="ORF">J2S23_000295</name>
</gene>
<dbReference type="PANTHER" id="PTHR35813">
    <property type="entry name" value="INNER MEMBRANE PROTEIN YBAN"/>
    <property type="match status" value="1"/>
</dbReference>
<protein>
    <submittedName>
        <fullName evidence="2">Uncharacterized membrane protein YbaN (DUF454 family)</fullName>
    </submittedName>
</protein>
<dbReference type="PANTHER" id="PTHR35813:SF1">
    <property type="entry name" value="INNER MEMBRANE PROTEIN YBAN"/>
    <property type="match status" value="1"/>
</dbReference>
<proteinExistence type="predicted"/>
<sequence length="123" mass="14170">MKKIFFLIIGLLTFALGTLGLYLPVLPTTVFYMIAAYCFARSSDKFYNKLTGSKHYDEYIVKPFIHGQVSNRKKSHIFLSLTIVFGLSILIAPPIWVKWMLGGIYLAHIIGLSWYWAFKTKKK</sequence>
<dbReference type="Proteomes" id="UP001223079">
    <property type="component" value="Unassembled WGS sequence"/>
</dbReference>
<dbReference type="InterPro" id="IPR007401">
    <property type="entry name" value="DUF454"/>
</dbReference>
<feature type="transmembrane region" description="Helical" evidence="1">
    <location>
        <begin position="77"/>
        <end position="96"/>
    </location>
</feature>
<organism evidence="2 3">
    <name type="scientific">Streptococcus moroccensis</name>
    <dbReference type="NCBI Taxonomy" id="1451356"/>
    <lineage>
        <taxon>Bacteria</taxon>
        <taxon>Bacillati</taxon>
        <taxon>Bacillota</taxon>
        <taxon>Bacilli</taxon>
        <taxon>Lactobacillales</taxon>
        <taxon>Streptococcaceae</taxon>
        <taxon>Streptococcus</taxon>
    </lineage>
</organism>
<keyword evidence="1" id="KW-0812">Transmembrane</keyword>
<dbReference type="PIRSF" id="PIRSF016789">
    <property type="entry name" value="DUF454"/>
    <property type="match status" value="1"/>
</dbReference>
<dbReference type="RefSeq" id="WP_307120991.1">
    <property type="nucleotide sequence ID" value="NZ_JAUSTM010000002.1"/>
</dbReference>
<reference evidence="2 3" key="1">
    <citation type="submission" date="2023-07" db="EMBL/GenBank/DDBJ databases">
        <title>Genomic Encyclopedia of Type Strains, Phase IV (KMG-IV): sequencing the most valuable type-strain genomes for metagenomic binning, comparative biology and taxonomic classification.</title>
        <authorList>
            <person name="Goeker M."/>
        </authorList>
    </citation>
    <scope>NUCLEOTIDE SEQUENCE [LARGE SCALE GENOMIC DNA]</scope>
    <source>
        <strain evidence="2 3">DSM 105143</strain>
    </source>
</reference>
<accession>A0ABT9YR34</accession>
<evidence type="ECO:0000256" key="1">
    <source>
        <dbReference type="SAM" id="Phobius"/>
    </source>
</evidence>